<protein>
    <recommendedName>
        <fullName evidence="3">Reverse transcriptase domain-containing protein</fullName>
    </recommendedName>
</protein>
<evidence type="ECO:0000313" key="1">
    <source>
        <dbReference type="EMBL" id="KAH1057945.1"/>
    </source>
</evidence>
<dbReference type="AlphaFoldDB" id="A0A9D3UV37"/>
<dbReference type="Proteomes" id="UP000828251">
    <property type="component" value="Unassembled WGS sequence"/>
</dbReference>
<dbReference type="OrthoDB" id="1937198at2759"/>
<dbReference type="InterPro" id="IPR052343">
    <property type="entry name" value="Retrotransposon-Effector_Assoc"/>
</dbReference>
<evidence type="ECO:0000313" key="2">
    <source>
        <dbReference type="Proteomes" id="UP000828251"/>
    </source>
</evidence>
<organism evidence="1 2">
    <name type="scientific">Gossypium stocksii</name>
    <dbReference type="NCBI Taxonomy" id="47602"/>
    <lineage>
        <taxon>Eukaryota</taxon>
        <taxon>Viridiplantae</taxon>
        <taxon>Streptophyta</taxon>
        <taxon>Embryophyta</taxon>
        <taxon>Tracheophyta</taxon>
        <taxon>Spermatophyta</taxon>
        <taxon>Magnoliopsida</taxon>
        <taxon>eudicotyledons</taxon>
        <taxon>Gunneridae</taxon>
        <taxon>Pentapetalae</taxon>
        <taxon>rosids</taxon>
        <taxon>malvids</taxon>
        <taxon>Malvales</taxon>
        <taxon>Malvaceae</taxon>
        <taxon>Malvoideae</taxon>
        <taxon>Gossypium</taxon>
    </lineage>
</organism>
<reference evidence="1 2" key="1">
    <citation type="journal article" date="2021" name="Plant Biotechnol. J.">
        <title>Multi-omics assisted identification of the key and species-specific regulatory components of drought-tolerant mechanisms in Gossypium stocksii.</title>
        <authorList>
            <person name="Yu D."/>
            <person name="Ke L."/>
            <person name="Zhang D."/>
            <person name="Wu Y."/>
            <person name="Sun Y."/>
            <person name="Mei J."/>
            <person name="Sun J."/>
            <person name="Sun Y."/>
        </authorList>
    </citation>
    <scope>NUCLEOTIDE SEQUENCE [LARGE SCALE GENOMIC DNA]</scope>
    <source>
        <strain evidence="2">cv. E1</strain>
        <tissue evidence="1">Leaf</tissue>
    </source>
</reference>
<accession>A0A9D3UV37</accession>
<sequence>MEIELNFRKLKDIDVEKLEEPFSRDENRDAVWSCEEAKAPGPDGFNISLYKIVAKVLSRRLREVIGELVSETQCAFIKGRQLFYGILIANEVIHSMKKIEGNGVTAVLLDKARVMGLIEAICKCKIGVLPFSYLGIPLGANPRRVATWDVVVERFRKKLSGWKDAGDSN</sequence>
<comment type="caution">
    <text evidence="1">The sequence shown here is derived from an EMBL/GenBank/DDBJ whole genome shotgun (WGS) entry which is preliminary data.</text>
</comment>
<dbReference type="PANTHER" id="PTHR46890">
    <property type="entry name" value="NON-LTR RETROLELEMENT REVERSE TRANSCRIPTASE-LIKE PROTEIN-RELATED"/>
    <property type="match status" value="1"/>
</dbReference>
<dbReference type="PANTHER" id="PTHR46890:SF50">
    <property type="entry name" value="RNA-DIRECTED DNA POLYMERASE, EUKARYOTA, REVERSE TRANSCRIPTASE ZINC-BINDING DOMAIN PROTEIN-RELATED"/>
    <property type="match status" value="1"/>
</dbReference>
<keyword evidence="2" id="KW-1185">Reference proteome</keyword>
<name>A0A9D3UV37_9ROSI</name>
<gene>
    <name evidence="1" type="ORF">J1N35_036010</name>
</gene>
<proteinExistence type="predicted"/>
<evidence type="ECO:0008006" key="3">
    <source>
        <dbReference type="Google" id="ProtNLM"/>
    </source>
</evidence>
<dbReference type="EMBL" id="JAIQCV010000010">
    <property type="protein sequence ID" value="KAH1057945.1"/>
    <property type="molecule type" value="Genomic_DNA"/>
</dbReference>